<feature type="domain" description="Beta-lactamase-related" evidence="2">
    <location>
        <begin position="15"/>
        <end position="309"/>
    </location>
</feature>
<dbReference type="Gene3D" id="2.40.128.600">
    <property type="match status" value="1"/>
</dbReference>
<dbReference type="InterPro" id="IPR001466">
    <property type="entry name" value="Beta-lactam-related"/>
</dbReference>
<dbReference type="SUPFAM" id="SSF56601">
    <property type="entry name" value="beta-lactamase/transpeptidase-like"/>
    <property type="match status" value="1"/>
</dbReference>
<evidence type="ECO:0000259" key="2">
    <source>
        <dbReference type="Pfam" id="PF00144"/>
    </source>
</evidence>
<proteinExistence type="inferred from homology"/>
<dbReference type="Pfam" id="PF11954">
    <property type="entry name" value="DUF3471"/>
    <property type="match status" value="1"/>
</dbReference>
<evidence type="ECO:0000313" key="4">
    <source>
        <dbReference type="EMBL" id="RBA15496.1"/>
    </source>
</evidence>
<evidence type="ECO:0008006" key="8">
    <source>
        <dbReference type="Google" id="ProtNLM"/>
    </source>
</evidence>
<feature type="domain" description="Peptidase S12 Pab87-related C-terminal" evidence="3">
    <location>
        <begin position="372"/>
        <end position="472"/>
    </location>
</feature>
<evidence type="ECO:0000313" key="7">
    <source>
        <dbReference type="Proteomes" id="UP000283569"/>
    </source>
</evidence>
<dbReference type="InterPro" id="IPR012338">
    <property type="entry name" value="Beta-lactam/transpept-like"/>
</dbReference>
<dbReference type="Proteomes" id="UP000251714">
    <property type="component" value="Unassembled WGS sequence"/>
</dbReference>
<evidence type="ECO:0000313" key="5">
    <source>
        <dbReference type="EMBL" id="RKL44804.1"/>
    </source>
</evidence>
<dbReference type="PANTHER" id="PTHR46825:SF14">
    <property type="entry name" value="BETA-LACTAMASE-RELATED DOMAIN-CONTAINING PROTEIN"/>
    <property type="match status" value="1"/>
</dbReference>
<dbReference type="PANTHER" id="PTHR46825">
    <property type="entry name" value="D-ALANYL-D-ALANINE-CARBOXYPEPTIDASE/ENDOPEPTIDASE AMPH"/>
    <property type="match status" value="1"/>
</dbReference>
<reference evidence="4 6" key="1">
    <citation type="submission" date="2017-12" db="EMBL/GenBank/DDBJ databases">
        <title>Genome sequence of the mycotoxigenic crop pathogen Fusarium proliferatum, strain ITEM 2341 from Date Palm.</title>
        <authorList>
            <person name="Almiman B.F."/>
            <person name="Shittu T.A."/>
            <person name="Muthumeenakshi S."/>
            <person name="Baroncelli R."/>
            <person name="Sreenivasaprasada S."/>
        </authorList>
    </citation>
    <scope>NUCLEOTIDE SEQUENCE [LARGE SCALE GENOMIC DNA]</scope>
    <source>
        <strain evidence="4 6">ITEM 2341</strain>
    </source>
</reference>
<organism evidence="4 6">
    <name type="scientific">Gibberella intermedia</name>
    <name type="common">Bulb rot disease fungus</name>
    <name type="synonym">Fusarium proliferatum</name>
    <dbReference type="NCBI Taxonomy" id="948311"/>
    <lineage>
        <taxon>Eukaryota</taxon>
        <taxon>Fungi</taxon>
        <taxon>Dikarya</taxon>
        <taxon>Ascomycota</taxon>
        <taxon>Pezizomycotina</taxon>
        <taxon>Sordariomycetes</taxon>
        <taxon>Hypocreomycetidae</taxon>
        <taxon>Hypocreales</taxon>
        <taxon>Nectriaceae</taxon>
        <taxon>Fusarium</taxon>
        <taxon>Fusarium fujikuroi species complex</taxon>
    </lineage>
</organism>
<dbReference type="InterPro" id="IPR050491">
    <property type="entry name" value="AmpC-like"/>
</dbReference>
<evidence type="ECO:0000256" key="1">
    <source>
        <dbReference type="ARBA" id="ARBA00038215"/>
    </source>
</evidence>
<accession>A0A365N426</accession>
<evidence type="ECO:0000313" key="6">
    <source>
        <dbReference type="Proteomes" id="UP000251714"/>
    </source>
</evidence>
<evidence type="ECO:0000259" key="3">
    <source>
        <dbReference type="Pfam" id="PF11954"/>
    </source>
</evidence>
<comment type="caution">
    <text evidence="4">The sequence shown here is derived from an EMBL/GenBank/DDBJ whole genome shotgun (WGS) entry which is preliminary data.</text>
</comment>
<dbReference type="EMBL" id="PKMI01000022">
    <property type="protein sequence ID" value="RBA15496.1"/>
    <property type="molecule type" value="Genomic_DNA"/>
</dbReference>
<dbReference type="Proteomes" id="UP000283569">
    <property type="component" value="Unassembled WGS sequence"/>
</dbReference>
<reference evidence="5 7" key="2">
    <citation type="journal article" date="2018" name="Sci. Rep.">
        <title>Characterisation of pathogen-specific regions and novel effector candidates in Fusarium oxysporum f. sp. cepae.</title>
        <authorList>
            <person name="Armitage A.D."/>
            <person name="Taylor A."/>
            <person name="Sobczyk M.K."/>
            <person name="Baxter L."/>
            <person name="Greenfield B.P."/>
            <person name="Bates H.J."/>
            <person name="Wilson F."/>
            <person name="Jackson A.C."/>
            <person name="Ott S."/>
            <person name="Harrison R.J."/>
            <person name="Clarkson J.P."/>
        </authorList>
    </citation>
    <scope>NUCLEOTIDE SEQUENCE [LARGE SCALE GENOMIC DNA]</scope>
    <source>
        <strain evidence="5 7">Fp_A8</strain>
    </source>
</reference>
<dbReference type="Pfam" id="PF00144">
    <property type="entry name" value="Beta-lactamase"/>
    <property type="match status" value="1"/>
</dbReference>
<comment type="similarity">
    <text evidence="1">Belongs to the peptidase S12 family.</text>
</comment>
<sequence>MADITVRLRRLSHSIERLMAIAGTPGVAIGVMTKDNPIFYDNHGFRDVEKKLAVTEDTIFPICSLTKAITAAGLGLLVEEDRVSWDSLIKDILPDFRSVTPVLHNNTTMTDILCHRTGMGWGDNVILGTAGNVLLRAGDVMKYINNRPLVRPFRAQFGYNNLHYELAGSVIEQVSGQSYFDFMQSRLLNPLGTERTSFQTPSKSVEGVTVCYNALDDASTVPIDFLKMGGDGYGAASGGARSSVKDLLKLYSSFIKGFNSQFSGSDAPDVGSPLKQLSHIMSAKIPFDQPSRHEASYAFGWGRVQLPGRFGQIGLNPALLPQADWIGQLIIEEIANVPSELRTDFIGLAEAAITENLKWYTRVLDELEKGRKAGTSPRPLTEYVGTYWDDLHLLKVEVKLVGDRLYWLMQGLETEMIELVHYHDDTFTWLRPRDELASRGRWVGNDQGATFWKIEFGINESTKVNKLIWVPDSELSPIIYTKS</sequence>
<name>A0A365N426_GIBIN</name>
<gene>
    <name evidence="5" type="ORF">BFJ72_g3455</name>
    <name evidence="4" type="ORF">FPRO05_12570</name>
</gene>
<dbReference type="InterPro" id="IPR021860">
    <property type="entry name" value="Peptidase_S12_Pab87-rel_C"/>
</dbReference>
<dbReference type="EMBL" id="MRDB01000009">
    <property type="protein sequence ID" value="RKL44804.1"/>
    <property type="molecule type" value="Genomic_DNA"/>
</dbReference>
<dbReference type="Gene3D" id="3.40.710.10">
    <property type="entry name" value="DD-peptidase/beta-lactamase superfamily"/>
    <property type="match status" value="1"/>
</dbReference>
<protein>
    <recommendedName>
        <fullName evidence="8">Beta-lactamase-related domain-containing protein</fullName>
    </recommendedName>
</protein>
<dbReference type="AlphaFoldDB" id="A0A365N426"/>